<name>A0ABQ3N0S2_9PSEU</name>
<feature type="region of interest" description="Disordered" evidence="1">
    <location>
        <begin position="1"/>
        <end position="25"/>
    </location>
</feature>
<evidence type="ECO:0000313" key="3">
    <source>
        <dbReference type="Proteomes" id="UP000605568"/>
    </source>
</evidence>
<dbReference type="Proteomes" id="UP000605568">
    <property type="component" value="Unassembled WGS sequence"/>
</dbReference>
<dbReference type="RefSeq" id="WP_191304349.1">
    <property type="nucleotide sequence ID" value="NZ_BNAR01000018.1"/>
</dbReference>
<organism evidence="2 3">
    <name type="scientific">Lentzea cavernae</name>
    <dbReference type="NCBI Taxonomy" id="2020703"/>
    <lineage>
        <taxon>Bacteria</taxon>
        <taxon>Bacillati</taxon>
        <taxon>Actinomycetota</taxon>
        <taxon>Actinomycetes</taxon>
        <taxon>Pseudonocardiales</taxon>
        <taxon>Pseudonocardiaceae</taxon>
        <taxon>Lentzea</taxon>
    </lineage>
</organism>
<keyword evidence="3" id="KW-1185">Reference proteome</keyword>
<sequence>MATDEPSKGGRPTGPDGPKDDSYAFRGPSHVLKAFERSAGRDRGSVLIQFMRWWLRFPGAELPQRPPAITDKAA</sequence>
<accession>A0ABQ3N0S2</accession>
<protein>
    <submittedName>
        <fullName evidence="2">Uncharacterized protein</fullName>
    </submittedName>
</protein>
<proteinExistence type="predicted"/>
<comment type="caution">
    <text evidence="2">The sequence shown here is derived from an EMBL/GenBank/DDBJ whole genome shotgun (WGS) entry which is preliminary data.</text>
</comment>
<reference evidence="3" key="1">
    <citation type="journal article" date="2019" name="Int. J. Syst. Evol. Microbiol.">
        <title>The Global Catalogue of Microorganisms (GCM) 10K type strain sequencing project: providing services to taxonomists for standard genome sequencing and annotation.</title>
        <authorList>
            <consortium name="The Broad Institute Genomics Platform"/>
            <consortium name="The Broad Institute Genome Sequencing Center for Infectious Disease"/>
            <person name="Wu L."/>
            <person name="Ma J."/>
        </authorList>
    </citation>
    <scope>NUCLEOTIDE SEQUENCE [LARGE SCALE GENOMIC DNA]</scope>
    <source>
        <strain evidence="3">CGMCC 4.7367</strain>
    </source>
</reference>
<evidence type="ECO:0000256" key="1">
    <source>
        <dbReference type="SAM" id="MobiDB-lite"/>
    </source>
</evidence>
<evidence type="ECO:0000313" key="2">
    <source>
        <dbReference type="EMBL" id="GHH57501.1"/>
    </source>
</evidence>
<dbReference type="EMBL" id="BNAR01000018">
    <property type="protein sequence ID" value="GHH57501.1"/>
    <property type="molecule type" value="Genomic_DNA"/>
</dbReference>
<gene>
    <name evidence="2" type="ORF">GCM10017774_77090</name>
</gene>